<dbReference type="GO" id="GO:0000160">
    <property type="term" value="P:phosphorelay signal transduction system"/>
    <property type="evidence" value="ECO:0007669"/>
    <property type="project" value="InterPro"/>
</dbReference>
<dbReference type="Gene3D" id="1.20.120.160">
    <property type="entry name" value="HPT domain"/>
    <property type="match status" value="1"/>
</dbReference>
<dbReference type="EMBL" id="CAQJ01000032">
    <property type="protein sequence ID" value="CCQ90477.1"/>
    <property type="molecule type" value="Genomic_DNA"/>
</dbReference>
<dbReference type="PROSITE" id="PS50894">
    <property type="entry name" value="HPT"/>
    <property type="match status" value="1"/>
</dbReference>
<keyword evidence="4" id="KW-1185">Reference proteome</keyword>
<keyword evidence="1" id="KW-0597">Phosphoprotein</keyword>
<organism evidence="3 4">
    <name type="scientific">Nitrospina gracilis (strain 3/211)</name>
    <dbReference type="NCBI Taxonomy" id="1266370"/>
    <lineage>
        <taxon>Bacteria</taxon>
        <taxon>Pseudomonadati</taxon>
        <taxon>Nitrospinota/Tectimicrobiota group</taxon>
        <taxon>Nitrospinota</taxon>
        <taxon>Nitrospinia</taxon>
        <taxon>Nitrospinales</taxon>
        <taxon>Nitrospinaceae</taxon>
        <taxon>Nitrospina</taxon>
    </lineage>
</organism>
<evidence type="ECO:0000256" key="1">
    <source>
        <dbReference type="PROSITE-ProRule" id="PRU00110"/>
    </source>
</evidence>
<sequence length="105" mass="12038">MNQPNPSPEKIPVLIPKELSPLIPGYLDDRRQDVERMRAFLEQNDFATLKNLAHMIKGSGASYGFEELSYLGEVLETAADNEPEKIKPTLERMVRYLDNVEIEYV</sequence>
<dbReference type="SUPFAM" id="SSF47226">
    <property type="entry name" value="Histidine-containing phosphotransfer domain, HPT domain"/>
    <property type="match status" value="1"/>
</dbReference>
<comment type="caution">
    <text evidence="3">The sequence shown here is derived from an EMBL/GenBank/DDBJ whole genome shotgun (WGS) entry which is preliminary data.</text>
</comment>
<dbReference type="OrthoDB" id="9814716at2"/>
<protein>
    <recommendedName>
        <fullName evidence="2">HPt domain-containing protein</fullName>
    </recommendedName>
</protein>
<dbReference type="STRING" id="1266370.NITGR_290077"/>
<dbReference type="Proteomes" id="UP000011704">
    <property type="component" value="Unassembled WGS sequence"/>
</dbReference>
<dbReference type="InterPro" id="IPR008207">
    <property type="entry name" value="Sig_transdc_His_kin_Hpt_dom"/>
</dbReference>
<evidence type="ECO:0000313" key="4">
    <source>
        <dbReference type="Proteomes" id="UP000011704"/>
    </source>
</evidence>
<name>M1YYY6_NITG3</name>
<accession>M1YYY6</accession>
<feature type="domain" description="HPt" evidence="2">
    <location>
        <begin position="15"/>
        <end position="105"/>
    </location>
</feature>
<dbReference type="RefSeq" id="WP_005008002.1">
    <property type="nucleotide sequence ID" value="NZ_HG422173.1"/>
</dbReference>
<dbReference type="GO" id="GO:0004672">
    <property type="term" value="F:protein kinase activity"/>
    <property type="evidence" value="ECO:0007669"/>
    <property type="project" value="UniProtKB-ARBA"/>
</dbReference>
<evidence type="ECO:0000259" key="2">
    <source>
        <dbReference type="PROSITE" id="PS50894"/>
    </source>
</evidence>
<proteinExistence type="predicted"/>
<gene>
    <name evidence="3" type="ORF">NITGR_290077</name>
</gene>
<evidence type="ECO:0000313" key="3">
    <source>
        <dbReference type="EMBL" id="CCQ90477.1"/>
    </source>
</evidence>
<dbReference type="HOGENOM" id="CLU_159152_1_0_0"/>
<feature type="modified residue" description="Phosphohistidine" evidence="1">
    <location>
        <position position="54"/>
    </location>
</feature>
<dbReference type="Pfam" id="PF01627">
    <property type="entry name" value="Hpt"/>
    <property type="match status" value="1"/>
</dbReference>
<dbReference type="InParanoid" id="M1YYY6"/>
<dbReference type="AlphaFoldDB" id="M1YYY6"/>
<dbReference type="InterPro" id="IPR036641">
    <property type="entry name" value="HPT_dom_sf"/>
</dbReference>
<reference evidence="3 4" key="1">
    <citation type="journal article" date="2013" name="Front. Microbiol.">
        <title>The genome of Nitrospina gracilis illuminates the metabolism and evolution of the major marine nitrite oxidizer.</title>
        <authorList>
            <person name="Luecker S."/>
            <person name="Nowka B."/>
            <person name="Rattei T."/>
            <person name="Spieck E."/>
            <person name="and Daims H."/>
        </authorList>
    </citation>
    <scope>NUCLEOTIDE SEQUENCE [LARGE SCALE GENOMIC DNA]</scope>
    <source>
        <strain evidence="3 4">3/211</strain>
    </source>
</reference>